<dbReference type="EMBL" id="CYRY02001174">
    <property type="protein sequence ID" value="VCW63051.1"/>
    <property type="molecule type" value="Genomic_DNA"/>
</dbReference>
<evidence type="ECO:0000313" key="2">
    <source>
        <dbReference type="EMBL" id="VCW63051.1"/>
    </source>
</evidence>
<evidence type="ECO:0000313" key="3">
    <source>
        <dbReference type="Proteomes" id="UP000269945"/>
    </source>
</evidence>
<dbReference type="Gene3D" id="2.60.120.650">
    <property type="entry name" value="Cupin"/>
    <property type="match status" value="1"/>
</dbReference>
<feature type="compositionally biased region" description="Low complexity" evidence="1">
    <location>
        <begin position="194"/>
        <end position="207"/>
    </location>
</feature>
<feature type="compositionally biased region" description="Basic and acidic residues" evidence="1">
    <location>
        <begin position="237"/>
        <end position="248"/>
    </location>
</feature>
<organism evidence="2 3">
    <name type="scientific">Gulo gulo</name>
    <name type="common">Wolverine</name>
    <name type="synonym">Gluton</name>
    <dbReference type="NCBI Taxonomy" id="48420"/>
    <lineage>
        <taxon>Eukaryota</taxon>
        <taxon>Metazoa</taxon>
        <taxon>Chordata</taxon>
        <taxon>Craniata</taxon>
        <taxon>Vertebrata</taxon>
        <taxon>Euteleostomi</taxon>
        <taxon>Mammalia</taxon>
        <taxon>Eutheria</taxon>
        <taxon>Laurasiatheria</taxon>
        <taxon>Carnivora</taxon>
        <taxon>Caniformia</taxon>
        <taxon>Musteloidea</taxon>
        <taxon>Mustelidae</taxon>
        <taxon>Guloninae</taxon>
        <taxon>Gulo</taxon>
    </lineage>
</organism>
<gene>
    <name evidence="2" type="ORF">BN2614_LOCUS1</name>
</gene>
<sequence length="248" mass="27180">MVKISMDIFVRKFQPDRYQLWKQGKDIYTIDHTKPTPESTPEVKAWLQRRRKVRKASRSFQCTGSHSKRLKNEGNEEVSPAVDGAEGLTPDPDPEGLKVNGKPEKALKMGNAELPSEEEASPSRKQLDQNSSDNIKLPGNGCLSTSITEEMKTKDDQAYGVILPSNPSEADDSISSGNLTSKELDSPKLPWPKSPESCSSVAESSSVLTEGEESDVESHRNGLEPGEVPAVSSGERNGLENRGRNQNC</sequence>
<dbReference type="Proteomes" id="UP000269945">
    <property type="component" value="Unassembled WGS sequence"/>
</dbReference>
<comment type="caution">
    <text evidence="2">The sequence shown here is derived from an EMBL/GenBank/DDBJ whole genome shotgun (WGS) entry which is preliminary data.</text>
</comment>
<dbReference type="AlphaFoldDB" id="A0A9X9LE41"/>
<feature type="compositionally biased region" description="Basic residues" evidence="1">
    <location>
        <begin position="47"/>
        <end position="57"/>
    </location>
</feature>
<feature type="region of interest" description="Disordered" evidence="1">
    <location>
        <begin position="30"/>
        <end position="248"/>
    </location>
</feature>
<keyword evidence="3" id="KW-1185">Reference proteome</keyword>
<name>A0A9X9LE41_GULGU</name>
<feature type="compositionally biased region" description="Polar residues" evidence="1">
    <location>
        <begin position="165"/>
        <end position="181"/>
    </location>
</feature>
<protein>
    <submittedName>
        <fullName evidence="2">Uncharacterized protein</fullName>
    </submittedName>
</protein>
<evidence type="ECO:0000256" key="1">
    <source>
        <dbReference type="SAM" id="MobiDB-lite"/>
    </source>
</evidence>
<proteinExistence type="predicted"/>
<reference evidence="2 3" key="1">
    <citation type="submission" date="2018-10" db="EMBL/GenBank/DDBJ databases">
        <authorList>
            <person name="Ekblom R."/>
            <person name="Jareborg N."/>
        </authorList>
    </citation>
    <scope>NUCLEOTIDE SEQUENCE [LARGE SCALE GENOMIC DNA]</scope>
    <source>
        <tissue evidence="2">Muscle</tissue>
    </source>
</reference>
<accession>A0A9X9LE41</accession>